<dbReference type="Proteomes" id="UP000294813">
    <property type="component" value="Unassembled WGS sequence"/>
</dbReference>
<evidence type="ECO:0000313" key="2">
    <source>
        <dbReference type="Proteomes" id="UP000294813"/>
    </source>
</evidence>
<comment type="caution">
    <text evidence="1">The sequence shown here is derived from an EMBL/GenBank/DDBJ whole genome shotgun (WGS) entry which is preliminary data.</text>
</comment>
<accession>A0A4R2RME3</accession>
<gene>
    <name evidence="1" type="ORF">EDD73_11126</name>
</gene>
<dbReference type="AlphaFoldDB" id="A0A4R2RME3"/>
<organism evidence="1 2">
    <name type="scientific">Heliophilum fasciatum</name>
    <dbReference type="NCBI Taxonomy" id="35700"/>
    <lineage>
        <taxon>Bacteria</taxon>
        <taxon>Bacillati</taxon>
        <taxon>Bacillota</taxon>
        <taxon>Clostridia</taxon>
        <taxon>Eubacteriales</taxon>
        <taxon>Heliobacteriaceae</taxon>
        <taxon>Heliophilum</taxon>
    </lineage>
</organism>
<proteinExistence type="predicted"/>
<sequence>MIYNMLKLIFFPLMRSNQFTEEELAVQAAHLAKEVQGPIQGLCIASIIAITDKILPDHIKKMLLEVLRMTDIERWLREEGRQVGREEGREEGIKQTQHTNALNALKEGLPPELVVKITGLPYEEVRKLQLTLH</sequence>
<protein>
    <submittedName>
        <fullName evidence="1">Putative transposase/invertase (TIGR01784 family)</fullName>
    </submittedName>
</protein>
<evidence type="ECO:0000313" key="1">
    <source>
        <dbReference type="EMBL" id="TCP64174.1"/>
    </source>
</evidence>
<reference evidence="1 2" key="1">
    <citation type="submission" date="2019-03" db="EMBL/GenBank/DDBJ databases">
        <title>Genomic Encyclopedia of Type Strains, Phase IV (KMG-IV): sequencing the most valuable type-strain genomes for metagenomic binning, comparative biology and taxonomic classification.</title>
        <authorList>
            <person name="Goeker M."/>
        </authorList>
    </citation>
    <scope>NUCLEOTIDE SEQUENCE [LARGE SCALE GENOMIC DNA]</scope>
    <source>
        <strain evidence="1 2">DSM 11170</strain>
    </source>
</reference>
<name>A0A4R2RME3_9FIRM</name>
<dbReference type="EMBL" id="SLXT01000011">
    <property type="protein sequence ID" value="TCP64174.1"/>
    <property type="molecule type" value="Genomic_DNA"/>
</dbReference>
<keyword evidence="2" id="KW-1185">Reference proteome</keyword>